<dbReference type="GO" id="GO:0005737">
    <property type="term" value="C:cytoplasm"/>
    <property type="evidence" value="ECO:0007669"/>
    <property type="project" value="UniProtKB-SubCell"/>
</dbReference>
<evidence type="ECO:0000256" key="6">
    <source>
        <dbReference type="HAMAP-Rule" id="MF_01468"/>
    </source>
</evidence>
<dbReference type="KEGG" id="cep:Cri9333_3135"/>
<comment type="subunit">
    <text evidence="6">Homodimer.</text>
</comment>
<dbReference type="eggNOG" id="COG1939">
    <property type="taxonomic scope" value="Bacteria"/>
</dbReference>
<dbReference type="GO" id="GO:0019843">
    <property type="term" value="F:rRNA binding"/>
    <property type="evidence" value="ECO:0007669"/>
    <property type="project" value="UniProtKB-UniRule"/>
</dbReference>
<dbReference type="EMBL" id="CP003620">
    <property type="protein sequence ID" value="AFZ13973.1"/>
    <property type="molecule type" value="Genomic_DNA"/>
</dbReference>
<keyword evidence="3 6" id="KW-0540">Nuclease</keyword>
<comment type="similarity">
    <text evidence="6">Belongs to the MrnC RNase family.</text>
</comment>
<comment type="cofactor">
    <cofactor evidence="6">
        <name>Mg(2+)</name>
        <dbReference type="ChEBI" id="CHEBI:18420"/>
    </cofactor>
</comment>
<dbReference type="PANTHER" id="PTHR34276:SF1">
    <property type="entry name" value="MINI-RIBONUCLEASE 3"/>
    <property type="match status" value="1"/>
</dbReference>
<keyword evidence="6" id="KW-0694">RNA-binding</keyword>
<accession>K9W0S9</accession>
<keyword evidence="6" id="KW-0963">Cytoplasm</keyword>
<dbReference type="Gene3D" id="1.10.1520.10">
    <property type="entry name" value="Ribonuclease III domain"/>
    <property type="match status" value="1"/>
</dbReference>
<dbReference type="PANTHER" id="PTHR34276">
    <property type="entry name" value="MINI-RIBONUCLEASE 3"/>
    <property type="match status" value="1"/>
</dbReference>
<evidence type="ECO:0000256" key="4">
    <source>
        <dbReference type="ARBA" id="ARBA00022759"/>
    </source>
</evidence>
<dbReference type="SUPFAM" id="SSF69065">
    <property type="entry name" value="RNase III domain-like"/>
    <property type="match status" value="1"/>
</dbReference>
<dbReference type="CDD" id="cd00593">
    <property type="entry name" value="RIBOc"/>
    <property type="match status" value="1"/>
</dbReference>
<feature type="active site" evidence="6">
    <location>
        <position position="51"/>
    </location>
</feature>
<dbReference type="OrthoDB" id="46571at2"/>
<evidence type="ECO:0000256" key="5">
    <source>
        <dbReference type="ARBA" id="ARBA00022801"/>
    </source>
</evidence>
<keyword evidence="5 6" id="KW-0378">Hydrolase</keyword>
<dbReference type="HOGENOM" id="CLU_091169_3_0_3"/>
<protein>
    <recommendedName>
        <fullName evidence="6">Mini-ribonuclease 3</fullName>
        <shortName evidence="6">Mini-3</shortName>
        <shortName evidence="6">Mini-RNase 3</shortName>
        <ecNumber evidence="6">3.1.26.-</ecNumber>
    </recommendedName>
    <alternativeName>
        <fullName evidence="6">Mini-RNase III</fullName>
        <shortName evidence="6">Mini-III</shortName>
    </alternativeName>
</protein>
<comment type="function">
    <text evidence="6">Involved in correct processing of both the 5' and 3' ends of 23S rRNA precursor. Processes 30S rRNA precursor transcript even in absence of ribonuclease 3 (Rnc); Rnc processes 30S rRNA into smaller rRNA precursors.</text>
</comment>
<dbReference type="AlphaFoldDB" id="K9W0S9"/>
<dbReference type="EC" id="3.1.26.-" evidence="6"/>
<comment type="subcellular location">
    <subcellularLocation>
        <location evidence="6">Cytoplasm</location>
    </subcellularLocation>
</comment>
<organism evidence="8 9">
    <name type="scientific">Crinalium epipsammum PCC 9333</name>
    <dbReference type="NCBI Taxonomy" id="1173022"/>
    <lineage>
        <taxon>Bacteria</taxon>
        <taxon>Bacillati</taxon>
        <taxon>Cyanobacteriota</taxon>
        <taxon>Cyanophyceae</taxon>
        <taxon>Gomontiellales</taxon>
        <taxon>Gomontiellaceae</taxon>
        <taxon>Crinalium</taxon>
    </lineage>
</organism>
<keyword evidence="6" id="KW-0460">Magnesium</keyword>
<dbReference type="Proteomes" id="UP000010472">
    <property type="component" value="Chromosome"/>
</dbReference>
<keyword evidence="6" id="KW-0699">rRNA-binding</keyword>
<keyword evidence="1 6" id="KW-0690">Ribosome biogenesis</keyword>
<dbReference type="InterPro" id="IPR000999">
    <property type="entry name" value="RNase_III_dom"/>
</dbReference>
<evidence type="ECO:0000313" key="8">
    <source>
        <dbReference type="EMBL" id="AFZ13973.1"/>
    </source>
</evidence>
<dbReference type="Pfam" id="PF00636">
    <property type="entry name" value="Ribonuclease_3"/>
    <property type="match status" value="1"/>
</dbReference>
<evidence type="ECO:0000259" key="7">
    <source>
        <dbReference type="SMART" id="SM00535"/>
    </source>
</evidence>
<dbReference type="InterPro" id="IPR036389">
    <property type="entry name" value="RNase_III_sf"/>
</dbReference>
<dbReference type="PATRIC" id="fig|1173022.3.peg.3392"/>
<dbReference type="HAMAP" id="MF_01468">
    <property type="entry name" value="RNase_Mini_III"/>
    <property type="match status" value="1"/>
</dbReference>
<dbReference type="GO" id="GO:0006364">
    <property type="term" value="P:rRNA processing"/>
    <property type="evidence" value="ECO:0007669"/>
    <property type="project" value="UniProtKB-UniRule"/>
</dbReference>
<evidence type="ECO:0000313" key="9">
    <source>
        <dbReference type="Proteomes" id="UP000010472"/>
    </source>
</evidence>
<dbReference type="GO" id="GO:0004525">
    <property type="term" value="F:ribonuclease III activity"/>
    <property type="evidence" value="ECO:0007669"/>
    <property type="project" value="InterPro"/>
</dbReference>
<proteinExistence type="inferred from homology"/>
<keyword evidence="4 6" id="KW-0255">Endonuclease</keyword>
<keyword evidence="2 6" id="KW-0698">rRNA processing</keyword>
<evidence type="ECO:0000256" key="1">
    <source>
        <dbReference type="ARBA" id="ARBA00022517"/>
    </source>
</evidence>
<dbReference type="InterPro" id="IPR008226">
    <property type="entry name" value="Mini3_fam"/>
</dbReference>
<evidence type="ECO:0000256" key="3">
    <source>
        <dbReference type="ARBA" id="ARBA00022722"/>
    </source>
</evidence>
<sequence>MNLQEGGSSNDPATKSTLLWAELGFNGLSASSDSLPQIQQLSPTALAYLGDAVYELYIRTCYLLPPKRSQSYHHQVVSQVRAETQADHLRSLEPHLTTKELDIVRRGRNAASGCPKRLDPKIYQQATSFEALVGYLYLTDTQRLTELLALLQLDSNPATASIKT</sequence>
<keyword evidence="9" id="KW-1185">Reference proteome</keyword>
<dbReference type="SMART" id="SM00535">
    <property type="entry name" value="RIBOc"/>
    <property type="match status" value="1"/>
</dbReference>
<name>K9W0S9_9CYAN</name>
<dbReference type="STRING" id="1173022.Cri9333_3135"/>
<gene>
    <name evidence="6" type="primary">mrnC</name>
    <name evidence="8" type="ORF">Cri9333_3135</name>
</gene>
<feature type="domain" description="RNase III" evidence="7">
    <location>
        <begin position="22"/>
        <end position="160"/>
    </location>
</feature>
<evidence type="ECO:0000256" key="2">
    <source>
        <dbReference type="ARBA" id="ARBA00022552"/>
    </source>
</evidence>
<reference evidence="8 9" key="1">
    <citation type="submission" date="2012-06" db="EMBL/GenBank/DDBJ databases">
        <title>Finished chromosome of genome of Crinalium epipsammum PCC 9333.</title>
        <authorList>
            <consortium name="US DOE Joint Genome Institute"/>
            <person name="Gugger M."/>
            <person name="Coursin T."/>
            <person name="Rippka R."/>
            <person name="Tandeau De Marsac N."/>
            <person name="Huntemann M."/>
            <person name="Wei C.-L."/>
            <person name="Han J."/>
            <person name="Detter J.C."/>
            <person name="Han C."/>
            <person name="Tapia R."/>
            <person name="Davenport K."/>
            <person name="Daligault H."/>
            <person name="Erkkila T."/>
            <person name="Gu W."/>
            <person name="Munk A.C.C."/>
            <person name="Teshima H."/>
            <person name="Xu Y."/>
            <person name="Chain P."/>
            <person name="Chen A."/>
            <person name="Krypides N."/>
            <person name="Mavromatis K."/>
            <person name="Markowitz V."/>
            <person name="Szeto E."/>
            <person name="Ivanova N."/>
            <person name="Mikhailova N."/>
            <person name="Ovchinnikova G."/>
            <person name="Pagani I."/>
            <person name="Pati A."/>
            <person name="Goodwin L."/>
            <person name="Peters L."/>
            <person name="Pitluck S."/>
            <person name="Woyke T."/>
            <person name="Kerfeld C."/>
        </authorList>
    </citation>
    <scope>NUCLEOTIDE SEQUENCE [LARGE SCALE GENOMIC DNA]</scope>
    <source>
        <strain evidence="8 9">PCC 9333</strain>
    </source>
</reference>